<dbReference type="RefSeq" id="XP_047768445.1">
    <property type="nucleotide sequence ID" value="XM_047912212.1"/>
</dbReference>
<dbReference type="InterPro" id="IPR007250">
    <property type="entry name" value="HSP9_HSP12"/>
</dbReference>
<gene>
    <name evidence="2" type="ORF">CLAFUR5_13064</name>
</gene>
<dbReference type="KEGG" id="ffu:CLAFUR5_13064"/>
<dbReference type="GeneID" id="71992942"/>
<dbReference type="Gene3D" id="6.10.250.2440">
    <property type="match status" value="2"/>
</dbReference>
<dbReference type="OrthoDB" id="2348401at2759"/>
<evidence type="ECO:0000256" key="1">
    <source>
        <dbReference type="SAM" id="MobiDB-lite"/>
    </source>
</evidence>
<evidence type="ECO:0000313" key="3">
    <source>
        <dbReference type="Proteomes" id="UP000756132"/>
    </source>
</evidence>
<protein>
    <submittedName>
        <fullName evidence="2">Heat shock protein hsp9</fullName>
    </submittedName>
</protein>
<dbReference type="AlphaFoldDB" id="A0A9Q8PKJ9"/>
<dbReference type="Proteomes" id="UP000756132">
    <property type="component" value="Chromosome 11"/>
</dbReference>
<proteinExistence type="predicted"/>
<dbReference type="EMBL" id="CP090173">
    <property type="protein sequence ID" value="UJO24079.1"/>
    <property type="molecule type" value="Genomic_DNA"/>
</dbReference>
<feature type="region of interest" description="Disordered" evidence="1">
    <location>
        <begin position="1"/>
        <end position="84"/>
    </location>
</feature>
<reference evidence="2" key="1">
    <citation type="submission" date="2021-12" db="EMBL/GenBank/DDBJ databases">
        <authorList>
            <person name="Zaccaron A."/>
            <person name="Stergiopoulos I."/>
        </authorList>
    </citation>
    <scope>NUCLEOTIDE SEQUENCE</scope>
    <source>
        <strain evidence="2">Race5_Kim</strain>
    </source>
</reference>
<name>A0A9Q8PKJ9_PASFU</name>
<evidence type="ECO:0000313" key="2">
    <source>
        <dbReference type="EMBL" id="UJO24079.1"/>
    </source>
</evidence>
<keyword evidence="2" id="KW-0346">Stress response</keyword>
<feature type="compositionally biased region" description="Basic and acidic residues" evidence="1">
    <location>
        <begin position="1"/>
        <end position="18"/>
    </location>
</feature>
<dbReference type="Pfam" id="PF04119">
    <property type="entry name" value="HSP9_HSP12"/>
    <property type="match status" value="1"/>
</dbReference>
<reference evidence="2" key="2">
    <citation type="journal article" date="2022" name="Microb. Genom.">
        <title>A chromosome-scale genome assembly of the tomato pathogen Cladosporium fulvum reveals a compartmentalized genome architecture and the presence of a dispensable chromosome.</title>
        <authorList>
            <person name="Zaccaron A.Z."/>
            <person name="Chen L.H."/>
            <person name="Samaras A."/>
            <person name="Stergiopoulos I."/>
        </authorList>
    </citation>
    <scope>NUCLEOTIDE SEQUENCE</scope>
    <source>
        <strain evidence="2">Race5_Kim</strain>
    </source>
</reference>
<dbReference type="PIRSF" id="PIRSF002590">
    <property type="entry name" value="HSP9/HSP12_fun"/>
    <property type="match status" value="1"/>
</dbReference>
<organism evidence="2 3">
    <name type="scientific">Passalora fulva</name>
    <name type="common">Tomato leaf mold</name>
    <name type="synonym">Cladosporium fulvum</name>
    <dbReference type="NCBI Taxonomy" id="5499"/>
    <lineage>
        <taxon>Eukaryota</taxon>
        <taxon>Fungi</taxon>
        <taxon>Dikarya</taxon>
        <taxon>Ascomycota</taxon>
        <taxon>Pezizomycotina</taxon>
        <taxon>Dothideomycetes</taxon>
        <taxon>Dothideomycetidae</taxon>
        <taxon>Mycosphaerellales</taxon>
        <taxon>Mycosphaerellaceae</taxon>
        <taxon>Fulvia</taxon>
    </lineage>
</organism>
<dbReference type="OMA" id="RSHDNHA"/>
<feature type="compositionally biased region" description="Basic and acidic residues" evidence="1">
    <location>
        <begin position="59"/>
        <end position="77"/>
    </location>
</feature>
<sequence length="84" mass="8725">MTDAGRKDLSSKIGDKAQPDSSKSTLDKVGEGLSGAGDKAARDLVPDSQKSTTQSLGDKASRSKDDAKDESILDKAKNAVGMNK</sequence>
<keyword evidence="3" id="KW-1185">Reference proteome</keyword>
<accession>A0A9Q8PKJ9</accession>